<evidence type="ECO:0000313" key="2">
    <source>
        <dbReference type="Proteomes" id="UP000198210"/>
    </source>
</evidence>
<protein>
    <recommendedName>
        <fullName evidence="3">SMI1/KNR4 family protein</fullName>
    </recommendedName>
</protein>
<organism evidence="1 2">
    <name type="scientific">Micromonospora siamensis</name>
    <dbReference type="NCBI Taxonomy" id="299152"/>
    <lineage>
        <taxon>Bacteria</taxon>
        <taxon>Bacillati</taxon>
        <taxon>Actinomycetota</taxon>
        <taxon>Actinomycetes</taxon>
        <taxon>Micromonosporales</taxon>
        <taxon>Micromonosporaceae</taxon>
        <taxon>Micromonospora</taxon>
    </lineage>
</organism>
<dbReference type="AlphaFoldDB" id="A0A1C5JHA5"/>
<evidence type="ECO:0008006" key="3">
    <source>
        <dbReference type="Google" id="ProtNLM"/>
    </source>
</evidence>
<reference evidence="1 2" key="1">
    <citation type="submission" date="2016-06" db="EMBL/GenBank/DDBJ databases">
        <authorList>
            <person name="Kjaerup R.B."/>
            <person name="Dalgaard T.S."/>
            <person name="Juul-Madsen H.R."/>
        </authorList>
    </citation>
    <scope>NUCLEOTIDE SEQUENCE [LARGE SCALE GENOMIC DNA]</scope>
    <source>
        <strain evidence="1 2">DSM 45097</strain>
    </source>
</reference>
<proteinExistence type="predicted"/>
<keyword evidence="2" id="KW-1185">Reference proteome</keyword>
<gene>
    <name evidence="1" type="ORF">GA0074704_4479</name>
</gene>
<sequence length="245" mass="26969">MGLGPIGSEGCRADVANGSAASGGAGCGHCPGFTVQAPTIANVWTDRIVDVTGWRQAAEGPGWEQVEAELGVALPTDFKELSRRFVPGAFSGYLDLLRPTDEHFGTPLLSMWFGGRQMAVLHGSHARLREPYRVYGPDTGPGLVQWGIDISEGDHFWLVDRSVEPERWPVVSRRESGESWHQFDMSTAEFVYRVIADPEFKPFTVADPPRLPFYLPYWAPYPPSPAEWAALTSPNREARPCQPSA</sequence>
<accession>A0A1C5JHA5</accession>
<dbReference type="EMBL" id="LT607751">
    <property type="protein sequence ID" value="SCG69599.1"/>
    <property type="molecule type" value="Genomic_DNA"/>
</dbReference>
<name>A0A1C5JHA5_9ACTN</name>
<dbReference type="Proteomes" id="UP000198210">
    <property type="component" value="Chromosome I"/>
</dbReference>
<dbReference type="InterPro" id="IPR037883">
    <property type="entry name" value="Knr4/Smi1-like_sf"/>
</dbReference>
<dbReference type="SUPFAM" id="SSF160631">
    <property type="entry name" value="SMI1/KNR4-like"/>
    <property type="match status" value="1"/>
</dbReference>
<evidence type="ECO:0000313" key="1">
    <source>
        <dbReference type="EMBL" id="SCG69599.1"/>
    </source>
</evidence>